<proteinExistence type="predicted"/>
<reference evidence="1 2" key="1">
    <citation type="submission" date="2024-06" db="EMBL/GenBank/DDBJ databases">
        <title>Lysinibacillus zambalefons sp. nov., a Novel Firmicute Isolated from the Poon Bato Zambales Hyperalkaline Spring.</title>
        <authorList>
            <person name="Aja J.A."/>
            <person name="Lazaro J.E.H."/>
            <person name="Llorin L.D."/>
            <person name="Lim K.R."/>
            <person name="Teodosio J."/>
            <person name="Dalisay D.S."/>
        </authorList>
    </citation>
    <scope>NUCLEOTIDE SEQUENCE [LARGE SCALE GENOMIC DNA]</scope>
    <source>
        <strain evidence="1 2">M3</strain>
    </source>
</reference>
<evidence type="ECO:0000313" key="2">
    <source>
        <dbReference type="Proteomes" id="UP001478862"/>
    </source>
</evidence>
<sequence length="274" mass="30357">MGNIVKLSISQKFEVIKRIDERLNGKLGLNLKLPDELKSFSNDLNAVEVDLSFNESDNGLLGIQYNQAVLQNGELIELQYTEVNGVWLYQLNKIEKKKEVVEQEFKRFKNSKDYHIILDFLKEGGYELASGTQKVLKIEQYSYDEESKKSTNSFIQALSLEITEKDEIAGVLVFGENALIRFNGDEGTVIFNEGTPVIVPLGAGGKWKRCMADCIGCGGWESCIGGFSCLSACGSCNNPLSCVWCLGCAIASTSCLWKCRMCVSNSARPNECPV</sequence>
<protein>
    <submittedName>
        <fullName evidence="1">Uncharacterized protein</fullName>
    </submittedName>
</protein>
<accession>A0ABV1MXR6</accession>
<evidence type="ECO:0000313" key="1">
    <source>
        <dbReference type="EMBL" id="MEQ6357306.1"/>
    </source>
</evidence>
<dbReference type="RefSeq" id="WP_349661670.1">
    <property type="nucleotide sequence ID" value="NZ_JBEGDG010000024.1"/>
</dbReference>
<gene>
    <name evidence="1" type="ORF">ABNX05_22075</name>
</gene>
<comment type="caution">
    <text evidence="1">The sequence shown here is derived from an EMBL/GenBank/DDBJ whole genome shotgun (WGS) entry which is preliminary data.</text>
</comment>
<organism evidence="1 2">
    <name type="scientific">Lysinibacillus zambalensis</name>
    <dbReference type="NCBI Taxonomy" id="3160866"/>
    <lineage>
        <taxon>Bacteria</taxon>
        <taxon>Bacillati</taxon>
        <taxon>Bacillota</taxon>
        <taxon>Bacilli</taxon>
        <taxon>Bacillales</taxon>
        <taxon>Bacillaceae</taxon>
        <taxon>Lysinibacillus</taxon>
    </lineage>
</organism>
<name>A0ABV1MXR6_9BACI</name>
<keyword evidence="2" id="KW-1185">Reference proteome</keyword>
<dbReference type="EMBL" id="JBEGDG010000024">
    <property type="protein sequence ID" value="MEQ6357306.1"/>
    <property type="molecule type" value="Genomic_DNA"/>
</dbReference>
<dbReference type="Proteomes" id="UP001478862">
    <property type="component" value="Unassembled WGS sequence"/>
</dbReference>